<reference evidence="1" key="1">
    <citation type="submission" date="2023-10" db="EMBL/GenBank/DDBJ databases">
        <authorList>
            <person name="Rodriguez Cubillos JULIANA M."/>
            <person name="De Vega J."/>
        </authorList>
    </citation>
    <scope>NUCLEOTIDE SEQUENCE</scope>
</reference>
<name>A0ACB0J8I3_TRIPR</name>
<organism evidence="1 2">
    <name type="scientific">Trifolium pratense</name>
    <name type="common">Red clover</name>
    <dbReference type="NCBI Taxonomy" id="57577"/>
    <lineage>
        <taxon>Eukaryota</taxon>
        <taxon>Viridiplantae</taxon>
        <taxon>Streptophyta</taxon>
        <taxon>Embryophyta</taxon>
        <taxon>Tracheophyta</taxon>
        <taxon>Spermatophyta</taxon>
        <taxon>Magnoliopsida</taxon>
        <taxon>eudicotyledons</taxon>
        <taxon>Gunneridae</taxon>
        <taxon>Pentapetalae</taxon>
        <taxon>rosids</taxon>
        <taxon>fabids</taxon>
        <taxon>Fabales</taxon>
        <taxon>Fabaceae</taxon>
        <taxon>Papilionoideae</taxon>
        <taxon>50 kb inversion clade</taxon>
        <taxon>NPAAA clade</taxon>
        <taxon>Hologalegina</taxon>
        <taxon>IRL clade</taxon>
        <taxon>Trifolieae</taxon>
        <taxon>Trifolium</taxon>
    </lineage>
</organism>
<evidence type="ECO:0000313" key="2">
    <source>
        <dbReference type="Proteomes" id="UP001177021"/>
    </source>
</evidence>
<dbReference type="EMBL" id="CASHSV030000024">
    <property type="protein sequence ID" value="CAJ2640288.1"/>
    <property type="molecule type" value="Genomic_DNA"/>
</dbReference>
<keyword evidence="2" id="KW-1185">Reference proteome</keyword>
<protein>
    <submittedName>
        <fullName evidence="1">Uncharacterized protein</fullName>
    </submittedName>
</protein>
<accession>A0ACB0J8I3</accession>
<sequence>MAEEQNDTTAKGVGPWDPNLAALLSSVVMTLKQQNDTPGIPKVAITGKTAIAYMVAQQKKEYTKVLDQGFSRIQRKVKTIVDSLKVKEEAEALRRNFGKNNEDASRKIGGDDSGFSAERSAKIVESGLQRGTKRKRLDGLQHLLDSEVAASRATVGKNNKEDGTQKIGGDDIWFSAVGDENENKRSAKMVESGLQRGTKRKRLDGLQHLLDSEVAASRATVGKNNKEDAIEKIGGEYETSAGSKGGETKGDMLGVGLGHIFKAYGDDSVSSDGDDSVFFAENENDMQLPEVENVPKCDKFWGLRCAFTDCVYENFPKIAKSLDYQGMLTQKELDNLLQHLSYEIVEYDFTI</sequence>
<proteinExistence type="predicted"/>
<evidence type="ECO:0000313" key="1">
    <source>
        <dbReference type="EMBL" id="CAJ2640288.1"/>
    </source>
</evidence>
<dbReference type="Proteomes" id="UP001177021">
    <property type="component" value="Unassembled WGS sequence"/>
</dbReference>
<gene>
    <name evidence="1" type="ORF">MILVUS5_LOCUS10165</name>
</gene>
<comment type="caution">
    <text evidence="1">The sequence shown here is derived from an EMBL/GenBank/DDBJ whole genome shotgun (WGS) entry which is preliminary data.</text>
</comment>